<protein>
    <submittedName>
        <fullName evidence="3">Uncharacterized protein</fullName>
    </submittedName>
</protein>
<feature type="signal peptide" evidence="2">
    <location>
        <begin position="1"/>
        <end position="19"/>
    </location>
</feature>
<dbReference type="RefSeq" id="XP_001747094.1">
    <property type="nucleotide sequence ID" value="XM_001747042.1"/>
</dbReference>
<proteinExistence type="predicted"/>
<dbReference type="AlphaFoldDB" id="A9V390"/>
<reference evidence="3 4" key="1">
    <citation type="journal article" date="2008" name="Nature">
        <title>The genome of the choanoflagellate Monosiga brevicollis and the origin of metazoans.</title>
        <authorList>
            <consortium name="JGI Sequencing"/>
            <person name="King N."/>
            <person name="Westbrook M.J."/>
            <person name="Young S.L."/>
            <person name="Kuo A."/>
            <person name="Abedin M."/>
            <person name="Chapman J."/>
            <person name="Fairclough S."/>
            <person name="Hellsten U."/>
            <person name="Isogai Y."/>
            <person name="Letunic I."/>
            <person name="Marr M."/>
            <person name="Pincus D."/>
            <person name="Putnam N."/>
            <person name="Rokas A."/>
            <person name="Wright K.J."/>
            <person name="Zuzow R."/>
            <person name="Dirks W."/>
            <person name="Good M."/>
            <person name="Goodstein D."/>
            <person name="Lemons D."/>
            <person name="Li W."/>
            <person name="Lyons J.B."/>
            <person name="Morris A."/>
            <person name="Nichols S."/>
            <person name="Richter D.J."/>
            <person name="Salamov A."/>
            <person name="Bork P."/>
            <person name="Lim W.A."/>
            <person name="Manning G."/>
            <person name="Miller W.T."/>
            <person name="McGinnis W."/>
            <person name="Shapiro H."/>
            <person name="Tjian R."/>
            <person name="Grigoriev I.V."/>
            <person name="Rokhsar D."/>
        </authorList>
    </citation>
    <scope>NUCLEOTIDE SEQUENCE [LARGE SCALE GENOMIC DNA]</scope>
    <source>
        <strain evidence="4">MX1 / ATCC 50154</strain>
    </source>
</reference>
<dbReference type="KEGG" id="mbr:MONBRDRAFT_33051"/>
<name>A9V390_MONBE</name>
<dbReference type="InParanoid" id="A9V390"/>
<feature type="chain" id="PRO_5002742630" evidence="2">
    <location>
        <begin position="20"/>
        <end position="289"/>
    </location>
</feature>
<feature type="compositionally biased region" description="Basic and acidic residues" evidence="1">
    <location>
        <begin position="101"/>
        <end position="126"/>
    </location>
</feature>
<dbReference type="GeneID" id="5892371"/>
<keyword evidence="2" id="KW-0732">Signal</keyword>
<organism evidence="3 4">
    <name type="scientific">Monosiga brevicollis</name>
    <name type="common">Choanoflagellate</name>
    <dbReference type="NCBI Taxonomy" id="81824"/>
    <lineage>
        <taxon>Eukaryota</taxon>
        <taxon>Choanoflagellata</taxon>
        <taxon>Craspedida</taxon>
        <taxon>Salpingoecidae</taxon>
        <taxon>Monosiga</taxon>
    </lineage>
</organism>
<keyword evidence="4" id="KW-1185">Reference proteome</keyword>
<gene>
    <name evidence="3" type="ORF">MONBRDRAFT_33051</name>
</gene>
<sequence>MAWWRRSTNLLLVVCLALGAICLYLLSAHVDMQSEVRVARKSQVTAWREHDNLKRELQRRDKAAQAQAEKLSQVAELESKLALQTQEILRLETELKHQRGRAEEAARQVDEVKAHHDKQEQQRLEEQSEISPIRCRELSSEVEQGESQRVAAEESFNEEINLRGQRISDLEHELSVLQHHGAGDEDQGALIVGLEADLSRAHEDSDVLRNSLKAEHDKVESIEDYNADLKEHLARAMDKFNSLEDKLLKGNVNEELIVGHRLRCSLKPEDMGVEGTRIIRRQLVGRDEM</sequence>
<evidence type="ECO:0000256" key="1">
    <source>
        <dbReference type="SAM" id="MobiDB-lite"/>
    </source>
</evidence>
<feature type="region of interest" description="Disordered" evidence="1">
    <location>
        <begin position="101"/>
        <end position="132"/>
    </location>
</feature>
<evidence type="ECO:0000313" key="4">
    <source>
        <dbReference type="Proteomes" id="UP000001357"/>
    </source>
</evidence>
<accession>A9V390</accession>
<evidence type="ECO:0000256" key="2">
    <source>
        <dbReference type="SAM" id="SignalP"/>
    </source>
</evidence>
<dbReference type="EMBL" id="CH991556">
    <property type="protein sequence ID" value="EDQ88018.1"/>
    <property type="molecule type" value="Genomic_DNA"/>
</dbReference>
<evidence type="ECO:0000313" key="3">
    <source>
        <dbReference type="EMBL" id="EDQ88018.1"/>
    </source>
</evidence>
<dbReference type="Proteomes" id="UP000001357">
    <property type="component" value="Unassembled WGS sequence"/>
</dbReference>